<gene>
    <name evidence="1" type="ORF">OTU49_008011</name>
</gene>
<name>A0AAW0WRT6_CHEQU</name>
<organism evidence="1 2">
    <name type="scientific">Cherax quadricarinatus</name>
    <name type="common">Australian red claw crayfish</name>
    <dbReference type="NCBI Taxonomy" id="27406"/>
    <lineage>
        <taxon>Eukaryota</taxon>
        <taxon>Metazoa</taxon>
        <taxon>Ecdysozoa</taxon>
        <taxon>Arthropoda</taxon>
        <taxon>Crustacea</taxon>
        <taxon>Multicrustacea</taxon>
        <taxon>Malacostraca</taxon>
        <taxon>Eumalacostraca</taxon>
        <taxon>Eucarida</taxon>
        <taxon>Decapoda</taxon>
        <taxon>Pleocyemata</taxon>
        <taxon>Astacidea</taxon>
        <taxon>Parastacoidea</taxon>
        <taxon>Parastacidae</taxon>
        <taxon>Cherax</taxon>
    </lineage>
</organism>
<proteinExistence type="predicted"/>
<keyword evidence="2" id="KW-1185">Reference proteome</keyword>
<dbReference type="Proteomes" id="UP001445076">
    <property type="component" value="Unassembled WGS sequence"/>
</dbReference>
<protein>
    <submittedName>
        <fullName evidence="1">Uncharacterized protein</fullName>
    </submittedName>
</protein>
<dbReference type="AlphaFoldDB" id="A0AAW0WRT6"/>
<accession>A0AAW0WRT6</accession>
<evidence type="ECO:0000313" key="2">
    <source>
        <dbReference type="Proteomes" id="UP001445076"/>
    </source>
</evidence>
<comment type="caution">
    <text evidence="1">The sequence shown here is derived from an EMBL/GenBank/DDBJ whole genome shotgun (WGS) entry which is preliminary data.</text>
</comment>
<sequence>MHYLLMGHSFSDRKTSRNKEYMGFYAQHRVFNHSFPDMKTLAQSGHGVHLKVTILVGRSYGKPLDLIAECISTSCEKAVISEHVWLTTETYRQVSLHLLPLSL</sequence>
<evidence type="ECO:0000313" key="1">
    <source>
        <dbReference type="EMBL" id="KAK8730443.1"/>
    </source>
</evidence>
<reference evidence="1 2" key="1">
    <citation type="journal article" date="2024" name="BMC Genomics">
        <title>Genome assembly of redclaw crayfish (Cherax quadricarinatus) provides insights into its immune adaptation and hypoxia tolerance.</title>
        <authorList>
            <person name="Liu Z."/>
            <person name="Zheng J."/>
            <person name="Li H."/>
            <person name="Fang K."/>
            <person name="Wang S."/>
            <person name="He J."/>
            <person name="Zhou D."/>
            <person name="Weng S."/>
            <person name="Chi M."/>
            <person name="Gu Z."/>
            <person name="He J."/>
            <person name="Li F."/>
            <person name="Wang M."/>
        </authorList>
    </citation>
    <scope>NUCLEOTIDE SEQUENCE [LARGE SCALE GENOMIC DNA]</scope>
    <source>
        <strain evidence="1">ZL_2023a</strain>
    </source>
</reference>
<dbReference type="EMBL" id="JARKIK010000064">
    <property type="protein sequence ID" value="KAK8730443.1"/>
    <property type="molecule type" value="Genomic_DNA"/>
</dbReference>